<dbReference type="HOGENOM" id="CLU_3145281_0_0_1"/>
<protein>
    <submittedName>
        <fullName evidence="1">Uncharacterized protein</fullName>
    </submittedName>
</protein>
<organism evidence="1 2">
    <name type="scientific">Setaria italica</name>
    <name type="common">Foxtail millet</name>
    <name type="synonym">Panicum italicum</name>
    <dbReference type="NCBI Taxonomy" id="4555"/>
    <lineage>
        <taxon>Eukaryota</taxon>
        <taxon>Viridiplantae</taxon>
        <taxon>Streptophyta</taxon>
        <taxon>Embryophyta</taxon>
        <taxon>Tracheophyta</taxon>
        <taxon>Spermatophyta</taxon>
        <taxon>Magnoliopsida</taxon>
        <taxon>Liliopsida</taxon>
        <taxon>Poales</taxon>
        <taxon>Poaceae</taxon>
        <taxon>PACMAD clade</taxon>
        <taxon>Panicoideae</taxon>
        <taxon>Panicodae</taxon>
        <taxon>Paniceae</taxon>
        <taxon>Cenchrinae</taxon>
        <taxon>Setaria</taxon>
    </lineage>
</organism>
<evidence type="ECO:0000313" key="2">
    <source>
        <dbReference type="Proteomes" id="UP000004995"/>
    </source>
</evidence>
<dbReference type="Gramene" id="KQL28219">
    <property type="protein sequence ID" value="KQL28219"/>
    <property type="gene ID" value="SETIT_020537mg"/>
</dbReference>
<accession>K3Z1W9</accession>
<reference evidence="1" key="2">
    <citation type="submission" date="2018-08" db="UniProtKB">
        <authorList>
            <consortium name="EnsemblPlants"/>
        </authorList>
    </citation>
    <scope>IDENTIFICATION</scope>
    <source>
        <strain evidence="1">Yugu1</strain>
    </source>
</reference>
<dbReference type="Proteomes" id="UP000004995">
    <property type="component" value="Unassembled WGS sequence"/>
</dbReference>
<dbReference type="EnsemblPlants" id="KQL28219">
    <property type="protein sequence ID" value="KQL28219"/>
    <property type="gene ID" value="SETIT_020537mg"/>
</dbReference>
<keyword evidence="2" id="KW-1185">Reference proteome</keyword>
<dbReference type="InParanoid" id="K3Z1W9"/>
<dbReference type="AlphaFoldDB" id="K3Z1W9"/>
<sequence>MSTGARELARTKMTLFTYLFKVSLGAHRTSLFSPATSLSDEPASHVKRD</sequence>
<name>K3Z1W9_SETIT</name>
<proteinExistence type="predicted"/>
<evidence type="ECO:0000313" key="1">
    <source>
        <dbReference type="EnsemblPlants" id="KQL28219"/>
    </source>
</evidence>
<dbReference type="EMBL" id="AGNK02000056">
    <property type="status" value="NOT_ANNOTATED_CDS"/>
    <property type="molecule type" value="Genomic_DNA"/>
</dbReference>
<reference evidence="2" key="1">
    <citation type="journal article" date="2012" name="Nat. Biotechnol.">
        <title>Reference genome sequence of the model plant Setaria.</title>
        <authorList>
            <person name="Bennetzen J.L."/>
            <person name="Schmutz J."/>
            <person name="Wang H."/>
            <person name="Percifield R."/>
            <person name="Hawkins J."/>
            <person name="Pontaroli A.C."/>
            <person name="Estep M."/>
            <person name="Feng L."/>
            <person name="Vaughn J.N."/>
            <person name="Grimwood J."/>
            <person name="Jenkins J."/>
            <person name="Barry K."/>
            <person name="Lindquist E."/>
            <person name="Hellsten U."/>
            <person name="Deshpande S."/>
            <person name="Wang X."/>
            <person name="Wu X."/>
            <person name="Mitros T."/>
            <person name="Triplett J."/>
            <person name="Yang X."/>
            <person name="Ye C.Y."/>
            <person name="Mauro-Herrera M."/>
            <person name="Wang L."/>
            <person name="Li P."/>
            <person name="Sharma M."/>
            <person name="Sharma R."/>
            <person name="Ronald P.C."/>
            <person name="Panaud O."/>
            <person name="Kellogg E.A."/>
            <person name="Brutnell T.P."/>
            <person name="Doust A.N."/>
            <person name="Tuskan G.A."/>
            <person name="Rokhsar D."/>
            <person name="Devos K.M."/>
        </authorList>
    </citation>
    <scope>NUCLEOTIDE SEQUENCE [LARGE SCALE GENOMIC DNA]</scope>
    <source>
        <strain evidence="2">cv. Yugu1</strain>
    </source>
</reference>